<feature type="transmembrane region" description="Helical" evidence="1">
    <location>
        <begin position="48"/>
        <end position="67"/>
    </location>
</feature>
<evidence type="ECO:0000313" key="2">
    <source>
        <dbReference type="EMBL" id="MBC2693500.1"/>
    </source>
</evidence>
<keyword evidence="1" id="KW-1133">Transmembrane helix</keyword>
<protein>
    <submittedName>
        <fullName evidence="2">Uncharacterized protein</fullName>
    </submittedName>
</protein>
<reference evidence="2 3" key="1">
    <citation type="submission" date="2020-08" db="EMBL/GenBank/DDBJ databases">
        <title>Pseudomonas sp. nov.</title>
        <authorList>
            <person name="Gieschler S."/>
            <person name="Fiedler G."/>
            <person name="Brinks E."/>
            <person name="Boehnlein C."/>
            <person name="Franz C.M.A.P."/>
            <person name="Kabisch J."/>
        </authorList>
    </citation>
    <scope>NUCLEOTIDE SEQUENCE [LARGE SCALE GENOMIC DNA]</scope>
    <source>
        <strain evidence="2 3">MBT-1</strain>
    </source>
</reference>
<proteinExistence type="predicted"/>
<keyword evidence="1" id="KW-0812">Transmembrane</keyword>
<feature type="transmembrane region" description="Helical" evidence="1">
    <location>
        <begin position="87"/>
        <end position="107"/>
    </location>
</feature>
<keyword evidence="1" id="KW-0472">Membrane</keyword>
<dbReference type="EMBL" id="JACMYG010000054">
    <property type="protein sequence ID" value="MBC2693500.1"/>
    <property type="molecule type" value="Genomic_DNA"/>
</dbReference>
<keyword evidence="3" id="KW-1185">Reference proteome</keyword>
<organism evidence="2 3">
    <name type="scientific">Pseudomonas kielensis</name>
    <dbReference type="NCBI Taxonomy" id="2762577"/>
    <lineage>
        <taxon>Bacteria</taxon>
        <taxon>Pseudomonadati</taxon>
        <taxon>Pseudomonadota</taxon>
        <taxon>Gammaproteobacteria</taxon>
        <taxon>Pseudomonadales</taxon>
        <taxon>Pseudomonadaceae</taxon>
        <taxon>Pseudomonas</taxon>
    </lineage>
</organism>
<dbReference type="AlphaFoldDB" id="A0A7X1GJS5"/>
<evidence type="ECO:0000256" key="1">
    <source>
        <dbReference type="SAM" id="Phobius"/>
    </source>
</evidence>
<dbReference type="RefSeq" id="WP_185819241.1">
    <property type="nucleotide sequence ID" value="NZ_CP090311.1"/>
</dbReference>
<evidence type="ECO:0000313" key="3">
    <source>
        <dbReference type="Proteomes" id="UP000526003"/>
    </source>
</evidence>
<accession>A0A7X1GJS5</accession>
<name>A0A7X1GJS5_9PSED</name>
<dbReference type="Proteomes" id="UP000526003">
    <property type="component" value="Unassembled WGS sequence"/>
</dbReference>
<comment type="caution">
    <text evidence="2">The sequence shown here is derived from an EMBL/GenBank/DDBJ whole genome shotgun (WGS) entry which is preliminary data.</text>
</comment>
<sequence>MQADTEEKTKDRIELKSSAEDCHVAGFGDQYAAYLEGPDGDAFYNGRLLMGIGFIIVAVGIAIKIFGPSVIYYDRWVGLSFFQYVQLNPGLIIIVGSVCVAWSRKLLSRRPMSRETYLLAHYLVIGADGADISSEIQIRHLSDDRFHISVDPSPT</sequence>
<gene>
    <name evidence="2" type="ORF">H7995_27355</name>
</gene>